<dbReference type="AlphaFoldDB" id="B5D5P1"/>
<dbReference type="GO" id="GO:0050305">
    <property type="term" value="F:strombine dehydrogenase activity"/>
    <property type="evidence" value="ECO:0007669"/>
    <property type="project" value="UniProtKB-EC"/>
</dbReference>
<dbReference type="Gene3D" id="1.10.1040.10">
    <property type="entry name" value="N-(1-d-carboxylethyl)-l-norvaline Dehydrogenase, domain 2"/>
    <property type="match status" value="1"/>
</dbReference>
<organism evidence="2">
    <name type="scientific">Sipunculus nudus</name>
    <name type="common">Sipunculan worm</name>
    <dbReference type="NCBI Taxonomy" id="6446"/>
    <lineage>
        <taxon>Eukaryota</taxon>
        <taxon>Metazoa</taxon>
        <taxon>Spiralia</taxon>
        <taxon>Lophotrochozoa</taxon>
        <taxon>Annelida</taxon>
        <taxon>Sipuncula</taxon>
        <taxon>Sipunculidea</taxon>
        <taxon>Golfingiida</taxon>
        <taxon>Sipunculidae</taxon>
        <taxon>Sipunculus</taxon>
    </lineage>
</organism>
<dbReference type="PANTHER" id="PTHR38015">
    <property type="entry name" value="BLR6086 PROTEIN"/>
    <property type="match status" value="1"/>
</dbReference>
<dbReference type="EMBL" id="AJ810166">
    <property type="protein sequence ID" value="CAH17649.1"/>
    <property type="molecule type" value="mRNA"/>
</dbReference>
<reference evidence="2" key="1">
    <citation type="submission" date="2004-08" db="EMBL/GenBank/DDBJ databases">
        <title>The opine dehydrogenases of the marine worm, Sipunculus nudus.</title>
        <authorList>
            <person name="Hergert U."/>
            <person name="Grieshaber M.K."/>
        </authorList>
    </citation>
    <scope>NUCLEOTIDE SEQUENCE</scope>
    <source>
        <tissue evidence="2">Body wall</tissue>
    </source>
</reference>
<sequence>MVVALICGGGNGAHVMAGTAASYPGQEVRVMTLFADEAERWSNALKDHDYNITFYSGGKESHRCTNKPKMVTKNPAEAVPGCDIIAFVVPAFAHRQYFEAIEPYIKPGVVIVGLPGQPGFEFAVRGILGEKAKQCTILSYESLPWACRIIEFGRTAEVLGVKKHMIGAMQLGHPQPPTDANVMAQNLLGEFPKLETRGHLVAMTLMATNAIIHPSILWAKWHENDEPVASQPLFYQGADDLAAATLSGLSDDVIAIAKGIKAKRPDADMSTVVHICDWYKRVYKGDIGDETNLTTILQTNNGYKGLKHPMEPAGDGLFKVNYNYRYLTEDIPYGLAVIRGIGELVGVNTPTIDKVITWCQDKMGREFLKDGKFVGKDLEKARCPQHYGLHSLDEIIGD</sequence>
<keyword evidence="2" id="KW-0560">Oxidoreductase</keyword>
<dbReference type="InterPro" id="IPR013328">
    <property type="entry name" value="6PGD_dom2"/>
</dbReference>
<dbReference type="SUPFAM" id="SSF48179">
    <property type="entry name" value="6-phosphogluconate dehydrogenase C-terminal domain-like"/>
    <property type="match status" value="1"/>
</dbReference>
<feature type="domain" description="Opine dehydrogenase" evidence="1">
    <location>
        <begin position="198"/>
        <end position="362"/>
    </location>
</feature>
<dbReference type="InterPro" id="IPR003421">
    <property type="entry name" value="Opine_DH"/>
</dbReference>
<evidence type="ECO:0000259" key="1">
    <source>
        <dbReference type="Pfam" id="PF02317"/>
    </source>
</evidence>
<accession>B5D5P1</accession>
<gene>
    <name evidence="2" type="primary">strdh</name>
</gene>
<name>B5D5P1_SIPNU</name>
<dbReference type="PANTHER" id="PTHR38015:SF1">
    <property type="entry name" value="OPINE DEHYDROGENASE DOMAIN-CONTAINING PROTEIN"/>
    <property type="match status" value="1"/>
</dbReference>
<dbReference type="Pfam" id="PF02317">
    <property type="entry name" value="Octopine_DH"/>
    <property type="match status" value="1"/>
</dbReference>
<dbReference type="Gene3D" id="3.40.50.720">
    <property type="entry name" value="NAD(P)-binding Rossmann-like Domain"/>
    <property type="match status" value="1"/>
</dbReference>
<dbReference type="InterPro" id="IPR051729">
    <property type="entry name" value="Opine/Lysopine_DH"/>
</dbReference>
<dbReference type="InterPro" id="IPR008927">
    <property type="entry name" value="6-PGluconate_DH-like_C_sf"/>
</dbReference>
<proteinExistence type="evidence at transcript level"/>
<protein>
    <submittedName>
        <fullName evidence="2">Strombine dehydrogenase</fullName>
        <ecNumber evidence="2">1.5.1.22</ecNumber>
    </submittedName>
</protein>
<dbReference type="InterPro" id="IPR036291">
    <property type="entry name" value="NAD(P)-bd_dom_sf"/>
</dbReference>
<evidence type="ECO:0000313" key="2">
    <source>
        <dbReference type="EMBL" id="CAH17649.1"/>
    </source>
</evidence>
<dbReference type="SUPFAM" id="SSF51735">
    <property type="entry name" value="NAD(P)-binding Rossmann-fold domains"/>
    <property type="match status" value="1"/>
</dbReference>
<dbReference type="EC" id="1.5.1.22" evidence="2"/>